<evidence type="ECO:0000313" key="1">
    <source>
        <dbReference type="EMBL" id="CAD8309197.1"/>
    </source>
</evidence>
<dbReference type="AlphaFoldDB" id="A0A7R9VYK5"/>
<protein>
    <submittedName>
        <fullName evidence="1">Uncharacterized protein</fullName>
    </submittedName>
</protein>
<dbReference type="EMBL" id="HBEC01043050">
    <property type="protein sequence ID" value="CAD8309197.1"/>
    <property type="molecule type" value="Transcribed_RNA"/>
</dbReference>
<organism evidence="1">
    <name type="scientific">Chlamydomonas euryale</name>
    <dbReference type="NCBI Taxonomy" id="1486919"/>
    <lineage>
        <taxon>Eukaryota</taxon>
        <taxon>Viridiplantae</taxon>
        <taxon>Chlorophyta</taxon>
        <taxon>core chlorophytes</taxon>
        <taxon>Chlorophyceae</taxon>
        <taxon>CS clade</taxon>
        <taxon>Chlamydomonadales</taxon>
        <taxon>Chlamydomonadaceae</taxon>
        <taxon>Chlamydomonas</taxon>
    </lineage>
</organism>
<sequence length="135" mass="14540">MSLSSRGAGDATGKVSRPMCTMSLHLDAISLPVRKRPSTLRCCHAQRELARIGGGRLSLSSCTVWGGRGMGFCQGAMQTRPMRACATFVNTPRGGGHGKHIVDIGNSQATSPPVQLTSWQFLFKAFKAFQTCFCF</sequence>
<name>A0A7R9VYK5_9CHLO</name>
<gene>
    <name evidence="1" type="ORF">CEUR00632_LOCUS20056</name>
</gene>
<proteinExistence type="predicted"/>
<accession>A0A7R9VYK5</accession>
<reference evidence="1" key="1">
    <citation type="submission" date="2021-01" db="EMBL/GenBank/DDBJ databases">
        <authorList>
            <person name="Corre E."/>
            <person name="Pelletier E."/>
            <person name="Niang G."/>
            <person name="Scheremetjew M."/>
            <person name="Finn R."/>
            <person name="Kale V."/>
            <person name="Holt S."/>
            <person name="Cochrane G."/>
            <person name="Meng A."/>
            <person name="Brown T."/>
            <person name="Cohen L."/>
        </authorList>
    </citation>
    <scope>NUCLEOTIDE SEQUENCE</scope>
    <source>
        <strain evidence="1">CCMP219</strain>
    </source>
</reference>